<reference evidence="2 3" key="1">
    <citation type="submission" date="2024-10" db="EMBL/GenBank/DDBJ databases">
        <title>The Natural Products Discovery Center: Release of the First 8490 Sequenced Strains for Exploring Actinobacteria Biosynthetic Diversity.</title>
        <authorList>
            <person name="Kalkreuter E."/>
            <person name="Kautsar S.A."/>
            <person name="Yang D."/>
            <person name="Bader C.D."/>
            <person name="Teijaro C.N."/>
            <person name="Fluegel L."/>
            <person name="Davis C.M."/>
            <person name="Simpson J.R."/>
            <person name="Lauterbach L."/>
            <person name="Steele A.D."/>
            <person name="Gui C."/>
            <person name="Meng S."/>
            <person name="Li G."/>
            <person name="Viehrig K."/>
            <person name="Ye F."/>
            <person name="Su P."/>
            <person name="Kiefer A.F."/>
            <person name="Nichols A."/>
            <person name="Cepeda A.J."/>
            <person name="Yan W."/>
            <person name="Fan B."/>
            <person name="Jiang Y."/>
            <person name="Adhikari A."/>
            <person name="Zheng C.-J."/>
            <person name="Schuster L."/>
            <person name="Cowan T.M."/>
            <person name="Smanski M.J."/>
            <person name="Chevrette M.G."/>
            <person name="De Carvalho L.P.S."/>
            <person name="Shen B."/>
        </authorList>
    </citation>
    <scope>NUCLEOTIDE SEQUENCE [LARGE SCALE GENOMIC DNA]</scope>
    <source>
        <strain evidence="2 3">NPDC000087</strain>
    </source>
</reference>
<organism evidence="2 3">
    <name type="scientific">Paractinoplanes globisporus</name>
    <dbReference type="NCBI Taxonomy" id="113565"/>
    <lineage>
        <taxon>Bacteria</taxon>
        <taxon>Bacillati</taxon>
        <taxon>Actinomycetota</taxon>
        <taxon>Actinomycetes</taxon>
        <taxon>Micromonosporales</taxon>
        <taxon>Micromonosporaceae</taxon>
        <taxon>Paractinoplanes</taxon>
    </lineage>
</organism>
<evidence type="ECO:0000313" key="2">
    <source>
        <dbReference type="EMBL" id="MFF5290963.1"/>
    </source>
</evidence>
<feature type="chain" id="PRO_5046677028" description="Lipoprotein" evidence="1">
    <location>
        <begin position="28"/>
        <end position="268"/>
    </location>
</feature>
<dbReference type="EMBL" id="JBIAZU010000003">
    <property type="protein sequence ID" value="MFF5290963.1"/>
    <property type="molecule type" value="Genomic_DNA"/>
</dbReference>
<sequence length="268" mass="27725">MTARKAQLAGLAAILALSTTGCGIVTADDGDTPTAATTSSSAPAEPRDVLLDAVPGDQDGAYHFDVKGSDVPMSGVLDASKKAVEIKVVQTEPDAGFTLAMTTRMIGEKTWVKFVIKPANMPGLPKIPKNWQLLDPAKVQDKSIVGYDGSTDPGYVWALVNDAAAVKQTSPGHFTGSADLTKTTQAEIVEEKTLTAMGAKAKAVPFEAVVDAGGHLTSFVAKIPAGGGHKATTYSVKYTGYGKTATPAAPAAGEQQKATSVIYEMLRG</sequence>
<feature type="signal peptide" evidence="1">
    <location>
        <begin position="1"/>
        <end position="27"/>
    </location>
</feature>
<dbReference type="Proteomes" id="UP001602245">
    <property type="component" value="Unassembled WGS sequence"/>
</dbReference>
<name>A0ABW6WD63_9ACTN</name>
<comment type="caution">
    <text evidence="2">The sequence shown here is derived from an EMBL/GenBank/DDBJ whole genome shotgun (WGS) entry which is preliminary data.</text>
</comment>
<keyword evidence="3" id="KW-1185">Reference proteome</keyword>
<evidence type="ECO:0000313" key="3">
    <source>
        <dbReference type="Proteomes" id="UP001602245"/>
    </source>
</evidence>
<evidence type="ECO:0000256" key="1">
    <source>
        <dbReference type="SAM" id="SignalP"/>
    </source>
</evidence>
<dbReference type="RefSeq" id="WP_020514637.1">
    <property type="nucleotide sequence ID" value="NZ_JBIAZU010000003.1"/>
</dbReference>
<evidence type="ECO:0008006" key="4">
    <source>
        <dbReference type="Google" id="ProtNLM"/>
    </source>
</evidence>
<dbReference type="PROSITE" id="PS51257">
    <property type="entry name" value="PROKAR_LIPOPROTEIN"/>
    <property type="match status" value="1"/>
</dbReference>
<gene>
    <name evidence="2" type="ORF">ACFY35_16085</name>
</gene>
<accession>A0ABW6WD63</accession>
<proteinExistence type="predicted"/>
<protein>
    <recommendedName>
        <fullName evidence="4">Lipoprotein</fullName>
    </recommendedName>
</protein>
<keyword evidence="1" id="KW-0732">Signal</keyword>